<dbReference type="EMBL" id="DRKP01000076">
    <property type="protein sequence ID" value="HEB96143.1"/>
    <property type="molecule type" value="Genomic_DNA"/>
</dbReference>
<feature type="domain" description="HTH lysR-type" evidence="6">
    <location>
        <begin position="1"/>
        <end position="58"/>
    </location>
</feature>
<dbReference type="FunFam" id="1.10.10.10:FF:000001">
    <property type="entry name" value="LysR family transcriptional regulator"/>
    <property type="match status" value="1"/>
</dbReference>
<evidence type="ECO:0000256" key="1">
    <source>
        <dbReference type="ARBA" id="ARBA00009437"/>
    </source>
</evidence>
<dbReference type="PRINTS" id="PR00039">
    <property type="entry name" value="HTHLYSR"/>
</dbReference>
<evidence type="ECO:0000256" key="3">
    <source>
        <dbReference type="ARBA" id="ARBA00023125"/>
    </source>
</evidence>
<dbReference type="InterPro" id="IPR036390">
    <property type="entry name" value="WH_DNA-bd_sf"/>
</dbReference>
<keyword evidence="3" id="KW-0238">DNA-binding</keyword>
<protein>
    <submittedName>
        <fullName evidence="7">Hydrogen peroxide-inducible genes activator</fullName>
    </submittedName>
</protein>
<sequence length="311" mass="33935">MTLSELKYIVAVARDRHFGRAAERCFVSQPTLSVAVKKLEQELGVTLFERGTGEVAVTAVGEQVVAQAQLILEQAEAIKEMARQGQDQLRGPLRVGAIYTIGPYLFPRLVPQLARQTPGMPLYIEENYTAVLSEELKQGKQDAIIISLPFDEPGIETMPLYQEPFVVLLPAGHPWAKRKQTDLRRLNEERVLLLGPGHCFRDQVVAACPGCLKPVSSEQGLQENFEGGSLETIRYMVASGLGITVLPITAAGLHCFPEGLLAVRPFKGTTPSRTVALAWRRSFPRPQAIEALAEGIRQAGLEGVETVGTAA</sequence>
<evidence type="ECO:0000256" key="4">
    <source>
        <dbReference type="ARBA" id="ARBA00023159"/>
    </source>
</evidence>
<dbReference type="PROSITE" id="PS50931">
    <property type="entry name" value="HTH_LYSR"/>
    <property type="match status" value="1"/>
</dbReference>
<evidence type="ECO:0000256" key="5">
    <source>
        <dbReference type="ARBA" id="ARBA00023163"/>
    </source>
</evidence>
<dbReference type="Gene3D" id="3.40.190.10">
    <property type="entry name" value="Periplasmic binding protein-like II"/>
    <property type="match status" value="2"/>
</dbReference>
<evidence type="ECO:0000313" key="7">
    <source>
        <dbReference type="EMBL" id="HEB96143.1"/>
    </source>
</evidence>
<dbReference type="Pfam" id="PF03466">
    <property type="entry name" value="LysR_substrate"/>
    <property type="match status" value="1"/>
</dbReference>
<dbReference type="Gene3D" id="1.10.10.10">
    <property type="entry name" value="Winged helix-like DNA-binding domain superfamily/Winged helix DNA-binding domain"/>
    <property type="match status" value="1"/>
</dbReference>
<keyword evidence="4" id="KW-0010">Activator</keyword>
<comment type="similarity">
    <text evidence="1">Belongs to the LysR transcriptional regulatory family.</text>
</comment>
<gene>
    <name evidence="7" type="ORF">ENI96_06910</name>
</gene>
<comment type="caution">
    <text evidence="7">The sequence shown here is derived from an EMBL/GenBank/DDBJ whole genome shotgun (WGS) entry which is preliminary data.</text>
</comment>
<organism evidence="7">
    <name type="scientific">Sedimenticola thiotaurini</name>
    <dbReference type="NCBI Taxonomy" id="1543721"/>
    <lineage>
        <taxon>Bacteria</taxon>
        <taxon>Pseudomonadati</taxon>
        <taxon>Pseudomonadota</taxon>
        <taxon>Gammaproteobacteria</taxon>
        <taxon>Chromatiales</taxon>
        <taxon>Sedimenticolaceae</taxon>
        <taxon>Sedimenticola</taxon>
    </lineage>
</organism>
<dbReference type="AlphaFoldDB" id="A0A831RK70"/>
<proteinExistence type="inferred from homology"/>
<dbReference type="Pfam" id="PF00126">
    <property type="entry name" value="HTH_1"/>
    <property type="match status" value="1"/>
</dbReference>
<name>A0A831RK70_9GAMM</name>
<dbReference type="GO" id="GO:0003700">
    <property type="term" value="F:DNA-binding transcription factor activity"/>
    <property type="evidence" value="ECO:0007669"/>
    <property type="project" value="InterPro"/>
</dbReference>
<evidence type="ECO:0000256" key="2">
    <source>
        <dbReference type="ARBA" id="ARBA00023015"/>
    </source>
</evidence>
<dbReference type="SUPFAM" id="SSF53850">
    <property type="entry name" value="Periplasmic binding protein-like II"/>
    <property type="match status" value="1"/>
</dbReference>
<evidence type="ECO:0000259" key="6">
    <source>
        <dbReference type="PROSITE" id="PS50931"/>
    </source>
</evidence>
<dbReference type="CDD" id="cd08411">
    <property type="entry name" value="PBP2_OxyR"/>
    <property type="match status" value="1"/>
</dbReference>
<dbReference type="InterPro" id="IPR000847">
    <property type="entry name" value="LysR_HTH_N"/>
</dbReference>
<dbReference type="GO" id="GO:0003677">
    <property type="term" value="F:DNA binding"/>
    <property type="evidence" value="ECO:0007669"/>
    <property type="project" value="UniProtKB-KW"/>
</dbReference>
<accession>A0A831RK70</accession>
<dbReference type="InterPro" id="IPR005119">
    <property type="entry name" value="LysR_subst-bd"/>
</dbReference>
<dbReference type="InterPro" id="IPR036388">
    <property type="entry name" value="WH-like_DNA-bd_sf"/>
</dbReference>
<dbReference type="Proteomes" id="UP000886251">
    <property type="component" value="Unassembled WGS sequence"/>
</dbReference>
<dbReference type="GO" id="GO:0032993">
    <property type="term" value="C:protein-DNA complex"/>
    <property type="evidence" value="ECO:0007669"/>
    <property type="project" value="TreeGrafter"/>
</dbReference>
<keyword evidence="2" id="KW-0805">Transcription regulation</keyword>
<dbReference type="PANTHER" id="PTHR30346">
    <property type="entry name" value="TRANSCRIPTIONAL DUAL REGULATOR HCAR-RELATED"/>
    <property type="match status" value="1"/>
</dbReference>
<reference evidence="7" key="1">
    <citation type="journal article" date="2020" name="mSystems">
        <title>Genome- and Community-Level Interaction Insights into Carbon Utilization and Element Cycling Functions of Hydrothermarchaeota in Hydrothermal Sediment.</title>
        <authorList>
            <person name="Zhou Z."/>
            <person name="Liu Y."/>
            <person name="Xu W."/>
            <person name="Pan J."/>
            <person name="Luo Z.H."/>
            <person name="Li M."/>
        </authorList>
    </citation>
    <scope>NUCLEOTIDE SEQUENCE [LARGE SCALE GENOMIC DNA]</scope>
    <source>
        <strain evidence="7">HyVt-443</strain>
    </source>
</reference>
<keyword evidence="5" id="KW-0804">Transcription</keyword>
<dbReference type="SUPFAM" id="SSF46785">
    <property type="entry name" value="Winged helix' DNA-binding domain"/>
    <property type="match status" value="1"/>
</dbReference>
<dbReference type="PANTHER" id="PTHR30346:SF26">
    <property type="entry name" value="HYDROGEN PEROXIDE-INDUCIBLE GENES ACTIVATOR"/>
    <property type="match status" value="1"/>
</dbReference>